<dbReference type="Gene3D" id="1.20.58.1070">
    <property type="match status" value="1"/>
</dbReference>
<accession>A0A830HF36</accession>
<evidence type="ECO:0000313" key="4">
    <source>
        <dbReference type="Proteomes" id="UP000660262"/>
    </source>
</evidence>
<dbReference type="EMBL" id="BNJQ01000006">
    <property type="protein sequence ID" value="GHP03959.1"/>
    <property type="molecule type" value="Genomic_DNA"/>
</dbReference>
<reference evidence="3" key="1">
    <citation type="submission" date="2020-10" db="EMBL/GenBank/DDBJ databases">
        <title>Unveiling of a novel bifunctional photoreceptor, Dualchrome1, isolated from a cosmopolitan green alga.</title>
        <authorList>
            <person name="Suzuki S."/>
            <person name="Kawachi M."/>
        </authorList>
    </citation>
    <scope>NUCLEOTIDE SEQUENCE</scope>
    <source>
        <strain evidence="3">NIES 2893</strain>
    </source>
</reference>
<comment type="caution">
    <text evidence="3">The sequence shown here is derived from an EMBL/GenBank/DDBJ whole genome shotgun (WGS) entry which is preliminary data.</text>
</comment>
<feature type="region of interest" description="Disordered" evidence="2">
    <location>
        <begin position="1"/>
        <end position="57"/>
    </location>
</feature>
<dbReference type="Proteomes" id="UP000660262">
    <property type="component" value="Unassembled WGS sequence"/>
</dbReference>
<gene>
    <name evidence="3" type="ORF">PPROV_000271300</name>
</gene>
<name>A0A830HF36_9CHLO</name>
<evidence type="ECO:0000313" key="3">
    <source>
        <dbReference type="EMBL" id="GHP03959.1"/>
    </source>
</evidence>
<dbReference type="Pfam" id="PF04938">
    <property type="entry name" value="SIP1"/>
    <property type="match status" value="1"/>
</dbReference>
<comment type="similarity">
    <text evidence="1">Belongs to the gemin-2 family.</text>
</comment>
<feature type="compositionally biased region" description="Low complexity" evidence="2">
    <location>
        <begin position="27"/>
        <end position="47"/>
    </location>
</feature>
<dbReference type="GO" id="GO:0000387">
    <property type="term" value="P:spliceosomal snRNP assembly"/>
    <property type="evidence" value="ECO:0007669"/>
    <property type="project" value="InterPro"/>
</dbReference>
<evidence type="ECO:0000256" key="1">
    <source>
        <dbReference type="ARBA" id="ARBA00025758"/>
    </source>
</evidence>
<proteinExistence type="inferred from homology"/>
<sequence length="284" mass="30746">MTTEMDADAADAHAHAGGGGGEDEYLSDSSASVSSLGSERSSLSDSSMPFPCLPLDDMPASDSAMPLDGYEYLRRVRDEAARIPNTVTCDTTMHLKFSSAQQGSDEPACDVAQTNEHVERHVNPAWVHEFVASFEELRVSLEACASAGAVSSQITVPAPPASVNDHQGWRRFAAKNEPTTQILAAVREHEAPILLSWLTEELTAADDAIDERRAAWVYGVMARLGWPLDADAASSLRVVLRHAARARREHAHDAEVHARAHVLMAAAGVYFKQAGVDEDEFRLL</sequence>
<keyword evidence="4" id="KW-1185">Reference proteome</keyword>
<evidence type="ECO:0000256" key="2">
    <source>
        <dbReference type="SAM" id="MobiDB-lite"/>
    </source>
</evidence>
<dbReference type="InterPro" id="IPR035426">
    <property type="entry name" value="Gemin2/Brr1"/>
</dbReference>
<dbReference type="GO" id="GO:0032797">
    <property type="term" value="C:SMN complex"/>
    <property type="evidence" value="ECO:0007669"/>
    <property type="project" value="TreeGrafter"/>
</dbReference>
<dbReference type="PANTHER" id="PTHR12794:SF0">
    <property type="entry name" value="GEM-ASSOCIATED PROTEIN 2"/>
    <property type="match status" value="1"/>
</dbReference>
<dbReference type="PANTHER" id="PTHR12794">
    <property type="entry name" value="GEMIN2"/>
    <property type="match status" value="1"/>
</dbReference>
<organism evidence="3 4">
    <name type="scientific">Pycnococcus provasolii</name>
    <dbReference type="NCBI Taxonomy" id="41880"/>
    <lineage>
        <taxon>Eukaryota</taxon>
        <taxon>Viridiplantae</taxon>
        <taxon>Chlorophyta</taxon>
        <taxon>Pseudoscourfieldiophyceae</taxon>
        <taxon>Pseudoscourfieldiales</taxon>
        <taxon>Pycnococcaceae</taxon>
        <taxon>Pycnococcus</taxon>
    </lineage>
</organism>
<protein>
    <submittedName>
        <fullName evidence="3">Gem associated protein 2</fullName>
    </submittedName>
</protein>
<dbReference type="GO" id="GO:0005634">
    <property type="term" value="C:nucleus"/>
    <property type="evidence" value="ECO:0007669"/>
    <property type="project" value="TreeGrafter"/>
</dbReference>
<dbReference type="AlphaFoldDB" id="A0A830HF36"/>
<dbReference type="OrthoDB" id="428895at2759"/>